<dbReference type="AlphaFoldDB" id="A0A851DDF2"/>
<feature type="non-terminal residue" evidence="1">
    <location>
        <position position="1"/>
    </location>
</feature>
<dbReference type="OrthoDB" id="8189408at2759"/>
<proteinExistence type="predicted"/>
<reference evidence="1" key="1">
    <citation type="submission" date="2019-10" db="EMBL/GenBank/DDBJ databases">
        <title>Bird 10,000 Genomes (B10K) Project - Family phase.</title>
        <authorList>
            <person name="Zhang G."/>
        </authorList>
    </citation>
    <scope>NUCLEOTIDE SEQUENCE</scope>
    <source>
        <strain evidence="1">B10K-DU-002-69</strain>
        <tissue evidence="1">Muscle</tissue>
    </source>
</reference>
<keyword evidence="2" id="KW-1185">Reference proteome</keyword>
<dbReference type="InterPro" id="IPR033602">
    <property type="entry name" value="CIMAP3"/>
</dbReference>
<evidence type="ECO:0000313" key="1">
    <source>
        <dbReference type="EMBL" id="NWI65836.1"/>
    </source>
</evidence>
<name>A0A851DDF2_TODME</name>
<gene>
    <name evidence="1" type="primary">Pifo</name>
    <name evidence="1" type="ORF">TODMEX_R10180</name>
</gene>
<dbReference type="PANTHER" id="PTHR31508">
    <property type="entry name" value="PROTEIN PITCHFORK"/>
    <property type="match status" value="1"/>
</dbReference>
<comment type="caution">
    <text evidence="1">The sequence shown here is derived from an EMBL/GenBank/DDBJ whole genome shotgun (WGS) entry which is preliminary data.</text>
</comment>
<protein>
    <submittedName>
        <fullName evidence="1">PIFO protein</fullName>
    </submittedName>
</protein>
<dbReference type="GO" id="GO:0008092">
    <property type="term" value="F:cytoskeletal protein binding"/>
    <property type="evidence" value="ECO:0007669"/>
    <property type="project" value="TreeGrafter"/>
</dbReference>
<organism evidence="1 2">
    <name type="scientific">Todus mexicanus</name>
    <name type="common">Puerto Rican tody</name>
    <dbReference type="NCBI Taxonomy" id="135184"/>
    <lineage>
        <taxon>Eukaryota</taxon>
        <taxon>Metazoa</taxon>
        <taxon>Chordata</taxon>
        <taxon>Craniata</taxon>
        <taxon>Vertebrata</taxon>
        <taxon>Euteleostomi</taxon>
        <taxon>Archelosauria</taxon>
        <taxon>Archosauria</taxon>
        <taxon>Dinosauria</taxon>
        <taxon>Saurischia</taxon>
        <taxon>Theropoda</taxon>
        <taxon>Coelurosauria</taxon>
        <taxon>Aves</taxon>
        <taxon>Neognathae</taxon>
        <taxon>Neoaves</taxon>
        <taxon>Telluraves</taxon>
        <taxon>Coraciimorphae</taxon>
        <taxon>Coraciiformes</taxon>
        <taxon>Todidae</taxon>
        <taxon>Todus</taxon>
    </lineage>
</organism>
<dbReference type="GO" id="GO:0031344">
    <property type="term" value="P:regulation of cell projection organization"/>
    <property type="evidence" value="ECO:0007669"/>
    <property type="project" value="TreeGrafter"/>
</dbReference>
<dbReference type="PANTHER" id="PTHR31508:SF2">
    <property type="entry name" value="PROTEIN PITCHFORK"/>
    <property type="match status" value="1"/>
</dbReference>
<accession>A0A851DDF2</accession>
<dbReference type="Proteomes" id="UP000660247">
    <property type="component" value="Unassembled WGS sequence"/>
</dbReference>
<feature type="non-terminal residue" evidence="1">
    <location>
        <position position="180"/>
    </location>
</feature>
<sequence length="180" mass="20915">FGSSQERKIFPFHHAADRLGIQLRAIRGDPELGPGRYLSEERSSLRYALDNKPLSKKGYVIGARTGQRFIPEPQTVTPSPVTYQPFWQRERKCQPAYAPFSAKAPRFPDKPLEREFFPGPGTYEGDKQPHKKITWPMKFGSPDWSLVPTPAQRMLRMEMTIDKEFRKHRNRVAYLSLFYS</sequence>
<evidence type="ECO:0000313" key="2">
    <source>
        <dbReference type="Proteomes" id="UP000660247"/>
    </source>
</evidence>
<dbReference type="EMBL" id="WEIS01041215">
    <property type="protein sequence ID" value="NWI65836.1"/>
    <property type="molecule type" value="Genomic_DNA"/>
</dbReference>